<feature type="domain" description="DUF6160" evidence="2">
    <location>
        <begin position="1"/>
        <end position="81"/>
    </location>
</feature>
<keyword evidence="1" id="KW-0732">Signal</keyword>
<reference evidence="4" key="1">
    <citation type="submission" date="2016-10" db="EMBL/GenBank/DDBJ databases">
        <authorList>
            <person name="Varghese N."/>
            <person name="Submissions S."/>
        </authorList>
    </citation>
    <scope>NUCLEOTIDE SEQUENCE [LARGE SCALE GENOMIC DNA]</scope>
    <source>
        <strain evidence="4">ANC 5076</strain>
    </source>
</reference>
<keyword evidence="4" id="KW-1185">Reference proteome</keyword>
<feature type="signal peptide" evidence="1">
    <location>
        <begin position="1"/>
        <end position="22"/>
    </location>
</feature>
<evidence type="ECO:0000259" key="2">
    <source>
        <dbReference type="Pfam" id="PF19657"/>
    </source>
</evidence>
<name>A0A1I6Q1W5_9GAMM</name>
<feature type="chain" id="PRO_5010249642" description="DUF6160 domain-containing protein" evidence="1">
    <location>
        <begin position="23"/>
        <end position="760"/>
    </location>
</feature>
<proteinExistence type="predicted"/>
<dbReference type="InterPro" id="IPR046158">
    <property type="entry name" value="DUF6160"/>
</dbReference>
<sequence length="760" mass="81456">MKKITKLKLLTVCIFLAQHSHALERLNDSSLSTVTGQDGISITHEVSKATVDQVNWIDYSNTGSMKLGLHNIEVKGLDNSNIKSTLDFDVGKTDRGAGIRIQASISPFQATIEKLMLLCGAADCTTASQNLGSLSLSTISPLQVYLQTSAGLFNRDEIAHLDFQLQNASIGYGLNGQSLTLKDFNFNFSADGYLYLDQNEGIALTTKSKDGQTDHLVNLTPVTDLTDVDSSRTGAKNPGVNIDLRYGSDPSNQKNIIRMGASGAVTNGKVFFNANQTGLAEFNSVSHASANLIETTKTAAGYEFAGAGGLHFGVSADFTRKGNALLGVNDNPTTLEIGHTGHGSYAVEFSNLSPLTIRNSTVVSDLNTRNAYIDFGDIYINTAQVKSLSFIVNENVKKVLGAASTDLKYDMVPADKGQNVALIAIRGMDFQAIARKARFISDNSIAEITSSSGEWGIGLPIFNLNANLALFSQNYSYNNTTKSGLGYNLALSTEGYGIDKKTNAPSTTSIIIVDGAKGLHNEEVNYYAGLRNIDSYLKSDGVIGFENDGIYIKADNLLFAAKAEIAIGQLPGSLYNCQNDSNKCGQVVPIDNFARKDDVLSSIAFKLDGKGELFIIPGMNSSTATPDTNFLSLKANFEFNPLTTAEKNNQAVLGSYVSFITDDVKSNQSVVSTSVNLNKMQGHVGLESAIQVKKDTVVLDNKINFNHPTTALTKAQIDAGNVGRVFRAEMAMSPLGSMQKVAEFAITGGAMRSTFGITPR</sequence>
<dbReference type="Proteomes" id="UP000182827">
    <property type="component" value="Unassembled WGS sequence"/>
</dbReference>
<evidence type="ECO:0000313" key="4">
    <source>
        <dbReference type="Proteomes" id="UP000182827"/>
    </source>
</evidence>
<dbReference type="Pfam" id="PF19657">
    <property type="entry name" value="DUF6160"/>
    <property type="match status" value="1"/>
</dbReference>
<organism evidence="3 4">
    <name type="scientific">Acinetobacter bohemicus</name>
    <dbReference type="NCBI Taxonomy" id="1435036"/>
    <lineage>
        <taxon>Bacteria</taxon>
        <taxon>Pseudomonadati</taxon>
        <taxon>Pseudomonadota</taxon>
        <taxon>Gammaproteobacteria</taxon>
        <taxon>Moraxellales</taxon>
        <taxon>Moraxellaceae</taxon>
        <taxon>Acinetobacter</taxon>
    </lineage>
</organism>
<dbReference type="EMBL" id="FOZU01000003">
    <property type="protein sequence ID" value="SFS46402.1"/>
    <property type="molecule type" value="Genomic_DNA"/>
</dbReference>
<dbReference type="AlphaFoldDB" id="A0A1I6Q1W5"/>
<dbReference type="RefSeq" id="WP_074943962.1">
    <property type="nucleotide sequence ID" value="NZ_FOZU01000003.1"/>
</dbReference>
<accession>A0A1I6Q1W5</accession>
<evidence type="ECO:0000313" key="3">
    <source>
        <dbReference type="EMBL" id="SFS46402.1"/>
    </source>
</evidence>
<evidence type="ECO:0000256" key="1">
    <source>
        <dbReference type="SAM" id="SignalP"/>
    </source>
</evidence>
<protein>
    <recommendedName>
        <fullName evidence="2">DUF6160 domain-containing protein</fullName>
    </recommendedName>
</protein>
<gene>
    <name evidence="3" type="ORF">SAMN05444586_100349</name>
</gene>